<dbReference type="Gene3D" id="3.30.450.40">
    <property type="match status" value="1"/>
</dbReference>
<dbReference type="PANTHER" id="PTHR43102">
    <property type="entry name" value="SLR1143 PROTEIN"/>
    <property type="match status" value="1"/>
</dbReference>
<dbReference type="InterPro" id="IPR003018">
    <property type="entry name" value="GAF"/>
</dbReference>
<dbReference type="SMART" id="SM00065">
    <property type="entry name" value="GAF"/>
    <property type="match status" value="1"/>
</dbReference>
<evidence type="ECO:0000313" key="3">
    <source>
        <dbReference type="Proteomes" id="UP000787635"/>
    </source>
</evidence>
<reference evidence="2 3" key="1">
    <citation type="submission" date="2020-03" db="EMBL/GenBank/DDBJ databases">
        <title>Roseomonas selenitidurans sp. nov. isolated from urban soil.</title>
        <authorList>
            <person name="Liu H."/>
        </authorList>
    </citation>
    <scope>NUCLEOTIDE SEQUENCE [LARGE SCALE GENOMIC DNA]</scope>
    <source>
        <strain evidence="2 3">BU-1</strain>
    </source>
</reference>
<sequence length="338" mass="35983">MPAAALPANEAERLAALDSYEILDTACEGAFDDLARLAARLTGTPIALVSLLDRDRQWFKAHHGLEVRQTPRDLAFCGHAILDPDEALVVPDATADARFADNPLVLGETGLRFYAGVPLVNPAGHALGTLCVLDHRPRRLLPEQVETLKSLARTVATALELRRAMREVRRMALTDPLTGLGNRPAFLAALRAAIARHRATGAGFSLFYADLDGMKRVNDVQGHAAGDEVIQAAAGALRVLLGAEEHAARLGGDEFAAVLLGTAGLAGRAEALRAAVKAAMDARAWPVTASVGAIAFERPPADEDEALMLADQLMYRAKHEGRNRVACLAYRLDCGVAA</sequence>
<evidence type="ECO:0000259" key="1">
    <source>
        <dbReference type="PROSITE" id="PS50887"/>
    </source>
</evidence>
<dbReference type="PROSITE" id="PS50887">
    <property type="entry name" value="GGDEF"/>
    <property type="match status" value="1"/>
</dbReference>
<proteinExistence type="predicted"/>
<dbReference type="SUPFAM" id="SSF55073">
    <property type="entry name" value="Nucleotide cyclase"/>
    <property type="match status" value="1"/>
</dbReference>
<dbReference type="RefSeq" id="WP_168030043.1">
    <property type="nucleotide sequence ID" value="NZ_JAAVNE010000013.1"/>
</dbReference>
<comment type="caution">
    <text evidence="2">The sequence shown here is derived from an EMBL/GenBank/DDBJ whole genome shotgun (WGS) entry which is preliminary data.</text>
</comment>
<dbReference type="Pfam" id="PF01590">
    <property type="entry name" value="GAF"/>
    <property type="match status" value="1"/>
</dbReference>
<dbReference type="Pfam" id="PF00990">
    <property type="entry name" value="GGDEF"/>
    <property type="match status" value="1"/>
</dbReference>
<dbReference type="CDD" id="cd01949">
    <property type="entry name" value="GGDEF"/>
    <property type="match status" value="1"/>
</dbReference>
<protein>
    <submittedName>
        <fullName evidence="2">Sensor domain-containing diguanylate cyclase</fullName>
    </submittedName>
</protein>
<name>A0ABX1E8P9_9PROT</name>
<gene>
    <name evidence="2" type="ORF">HEQ75_10395</name>
</gene>
<keyword evidence="3" id="KW-1185">Reference proteome</keyword>
<accession>A0ABX1E8P9</accession>
<dbReference type="SUPFAM" id="SSF55781">
    <property type="entry name" value="GAF domain-like"/>
    <property type="match status" value="1"/>
</dbReference>
<dbReference type="SMART" id="SM00267">
    <property type="entry name" value="GGDEF"/>
    <property type="match status" value="1"/>
</dbReference>
<dbReference type="NCBIfam" id="TIGR00254">
    <property type="entry name" value="GGDEF"/>
    <property type="match status" value="1"/>
</dbReference>
<evidence type="ECO:0000313" key="2">
    <source>
        <dbReference type="EMBL" id="NKC31270.1"/>
    </source>
</evidence>
<organism evidence="2 3">
    <name type="scientific">Falsiroseomonas selenitidurans</name>
    <dbReference type="NCBI Taxonomy" id="2716335"/>
    <lineage>
        <taxon>Bacteria</taxon>
        <taxon>Pseudomonadati</taxon>
        <taxon>Pseudomonadota</taxon>
        <taxon>Alphaproteobacteria</taxon>
        <taxon>Acetobacterales</taxon>
        <taxon>Roseomonadaceae</taxon>
        <taxon>Falsiroseomonas</taxon>
    </lineage>
</organism>
<dbReference type="InterPro" id="IPR000160">
    <property type="entry name" value="GGDEF_dom"/>
</dbReference>
<dbReference type="InterPro" id="IPR029787">
    <property type="entry name" value="Nucleotide_cyclase"/>
</dbReference>
<feature type="domain" description="GGDEF" evidence="1">
    <location>
        <begin position="202"/>
        <end position="330"/>
    </location>
</feature>
<dbReference type="InterPro" id="IPR029016">
    <property type="entry name" value="GAF-like_dom_sf"/>
</dbReference>
<dbReference type="Proteomes" id="UP000787635">
    <property type="component" value="Unassembled WGS sequence"/>
</dbReference>
<dbReference type="EMBL" id="JAAVNE010000013">
    <property type="protein sequence ID" value="NKC31270.1"/>
    <property type="molecule type" value="Genomic_DNA"/>
</dbReference>
<dbReference type="Gene3D" id="3.30.70.270">
    <property type="match status" value="1"/>
</dbReference>
<dbReference type="PANTHER" id="PTHR43102:SF2">
    <property type="entry name" value="GAF DOMAIN-CONTAINING PROTEIN"/>
    <property type="match status" value="1"/>
</dbReference>
<dbReference type="InterPro" id="IPR043128">
    <property type="entry name" value="Rev_trsase/Diguanyl_cyclase"/>
</dbReference>